<organism evidence="2 3">
    <name type="scientific">Humibacillus xanthopallidus</name>
    <dbReference type="NCBI Taxonomy" id="412689"/>
    <lineage>
        <taxon>Bacteria</taxon>
        <taxon>Bacillati</taxon>
        <taxon>Actinomycetota</taxon>
        <taxon>Actinomycetes</taxon>
        <taxon>Micrococcales</taxon>
        <taxon>Intrasporangiaceae</taxon>
        <taxon>Humibacillus</taxon>
    </lineage>
</organism>
<evidence type="ECO:0000256" key="1">
    <source>
        <dbReference type="SAM" id="Phobius"/>
    </source>
</evidence>
<evidence type="ECO:0000313" key="3">
    <source>
        <dbReference type="Proteomes" id="UP000320085"/>
    </source>
</evidence>
<feature type="transmembrane region" description="Helical" evidence="1">
    <location>
        <begin position="12"/>
        <end position="29"/>
    </location>
</feature>
<keyword evidence="1" id="KW-0812">Transmembrane</keyword>
<sequence>MLASMDASNAIAAMSVVSTAIVAVVSLLIQARSADKQREHDRTLSWETRSWEAQSQAIFAAVREARSLLDALERLGTGYMGDVELVGRAMHHFLQTSPEVLPQMEAYASAEAVEKWLEIRRALQLSYVSREALDMLEELGAERRDAFARYDLGAAEDASKILREEKAELRDEMNLPADLAEQLESFIDAARRSARGDRSR</sequence>
<name>A0A543PV31_9MICO</name>
<proteinExistence type="predicted"/>
<evidence type="ECO:0000313" key="2">
    <source>
        <dbReference type="EMBL" id="TQN47938.1"/>
    </source>
</evidence>
<protein>
    <submittedName>
        <fullName evidence="2">Uncharacterized protein</fullName>
    </submittedName>
</protein>
<reference evidence="2 3" key="1">
    <citation type="submission" date="2019-06" db="EMBL/GenBank/DDBJ databases">
        <title>Sequencing the genomes of 1000 actinobacteria strains.</title>
        <authorList>
            <person name="Klenk H.-P."/>
        </authorList>
    </citation>
    <scope>NUCLEOTIDE SEQUENCE [LARGE SCALE GENOMIC DNA]</scope>
    <source>
        <strain evidence="2 3">DSM 21776</strain>
    </source>
</reference>
<keyword evidence="1" id="KW-0472">Membrane</keyword>
<keyword evidence="1" id="KW-1133">Transmembrane helix</keyword>
<gene>
    <name evidence="2" type="ORF">FHX52_1057</name>
</gene>
<accession>A0A543PV31</accession>
<dbReference type="EMBL" id="VFQF01000001">
    <property type="protein sequence ID" value="TQN47938.1"/>
    <property type="molecule type" value="Genomic_DNA"/>
</dbReference>
<comment type="caution">
    <text evidence="2">The sequence shown here is derived from an EMBL/GenBank/DDBJ whole genome shotgun (WGS) entry which is preliminary data.</text>
</comment>
<dbReference type="AlphaFoldDB" id="A0A543PV31"/>
<dbReference type="Proteomes" id="UP000320085">
    <property type="component" value="Unassembled WGS sequence"/>
</dbReference>